<evidence type="ECO:0000313" key="6">
    <source>
        <dbReference type="Proteomes" id="UP000596660"/>
    </source>
</evidence>
<evidence type="ECO:0000256" key="2">
    <source>
        <dbReference type="ARBA" id="ARBA00022603"/>
    </source>
</evidence>
<dbReference type="PROSITE" id="PS51585">
    <property type="entry name" value="SAM_MT_TPMT"/>
    <property type="match status" value="1"/>
</dbReference>
<reference evidence="5" key="2">
    <citation type="submission" date="2021-03" db="UniProtKB">
        <authorList>
            <consortium name="EnsemblPlants"/>
        </authorList>
    </citation>
    <scope>IDENTIFICATION</scope>
</reference>
<keyword evidence="1" id="KW-0597">Phosphoprotein</keyword>
<dbReference type="Proteomes" id="UP000596660">
    <property type="component" value="Unplaced"/>
</dbReference>
<reference evidence="5" key="1">
    <citation type="journal article" date="2017" name="Nature">
        <title>The genome of Chenopodium quinoa.</title>
        <authorList>
            <person name="Jarvis D.E."/>
            <person name="Ho Y.S."/>
            <person name="Lightfoot D.J."/>
            <person name="Schmoeckel S.M."/>
            <person name="Li B."/>
            <person name="Borm T.J.A."/>
            <person name="Ohyanagi H."/>
            <person name="Mineta K."/>
            <person name="Michell C.T."/>
            <person name="Saber N."/>
            <person name="Kharbatia N.M."/>
            <person name="Rupper R.R."/>
            <person name="Sharp A.R."/>
            <person name="Dally N."/>
            <person name="Boughton B.A."/>
            <person name="Woo Y.H."/>
            <person name="Gao G."/>
            <person name="Schijlen E.G.W.M."/>
            <person name="Guo X."/>
            <person name="Momin A.A."/>
            <person name="Negrao S."/>
            <person name="Al-Babili S."/>
            <person name="Gehring C."/>
            <person name="Roessner U."/>
            <person name="Jung C."/>
            <person name="Murphy K."/>
            <person name="Arold S.T."/>
            <person name="Gojobori T."/>
            <person name="van der Linden C.G."/>
            <person name="van Loo E.N."/>
            <person name="Jellen E.N."/>
            <person name="Maughan P.J."/>
            <person name="Tester M."/>
        </authorList>
    </citation>
    <scope>NUCLEOTIDE SEQUENCE [LARGE SCALE GENOMIC DNA]</scope>
    <source>
        <strain evidence="5">cv. PI 614886</strain>
    </source>
</reference>
<dbReference type="GO" id="GO:0008757">
    <property type="term" value="F:S-adenosylmethionine-dependent methyltransferase activity"/>
    <property type="evidence" value="ECO:0007669"/>
    <property type="project" value="InterPro"/>
</dbReference>
<dbReference type="InterPro" id="IPR029063">
    <property type="entry name" value="SAM-dependent_MTases_sf"/>
</dbReference>
<keyword evidence="4" id="KW-0949">S-adenosyl-L-methionine</keyword>
<dbReference type="PANTHER" id="PTHR32183">
    <property type="match status" value="1"/>
</dbReference>
<evidence type="ECO:0000256" key="4">
    <source>
        <dbReference type="ARBA" id="ARBA00022691"/>
    </source>
</evidence>
<dbReference type="Pfam" id="PF05724">
    <property type="entry name" value="TPMT"/>
    <property type="match status" value="1"/>
</dbReference>
<dbReference type="CDD" id="cd02440">
    <property type="entry name" value="AdoMet_MTases"/>
    <property type="match status" value="1"/>
</dbReference>
<keyword evidence="3" id="KW-0808">Transferase</keyword>
<organism evidence="5 6">
    <name type="scientific">Chenopodium quinoa</name>
    <name type="common">Quinoa</name>
    <dbReference type="NCBI Taxonomy" id="63459"/>
    <lineage>
        <taxon>Eukaryota</taxon>
        <taxon>Viridiplantae</taxon>
        <taxon>Streptophyta</taxon>
        <taxon>Embryophyta</taxon>
        <taxon>Tracheophyta</taxon>
        <taxon>Spermatophyta</taxon>
        <taxon>Magnoliopsida</taxon>
        <taxon>eudicotyledons</taxon>
        <taxon>Gunneridae</taxon>
        <taxon>Pentapetalae</taxon>
        <taxon>Caryophyllales</taxon>
        <taxon>Chenopodiaceae</taxon>
        <taxon>Chenopodioideae</taxon>
        <taxon>Atripliceae</taxon>
        <taxon>Chenopodium</taxon>
    </lineage>
</organism>
<dbReference type="AlphaFoldDB" id="A0A803M5J8"/>
<keyword evidence="2" id="KW-0489">Methyltransferase</keyword>
<dbReference type="EnsemblPlants" id="AUR62023721-RA">
    <property type="protein sequence ID" value="AUR62023721-RA:cds"/>
    <property type="gene ID" value="AUR62023721"/>
</dbReference>
<evidence type="ECO:0000256" key="3">
    <source>
        <dbReference type="ARBA" id="ARBA00022679"/>
    </source>
</evidence>
<proteinExistence type="predicted"/>
<sequence>MCTVVSAFSLPVLARPAPSWVTKFRSLPRFFHRTAAPLMAAHKNSGEPVQFSPSVDKLQEFLHSNPLIMNVEWMEKTELFMRDGWERCWEERVTPWDLGKPTPVLQHLLQTESLPKGRALVPGCGSVTVSLFMGYDVITLASPERYVIGLDISEVAVEKARELASSSPNANYISFLQADFFNWEPTELFDLIFDYTFFCAIVPNMRPAWATRMGDLLKPDGELITLMFPIDDHEGGPPYKTSVTDYEEVLHPLGFQAMSIVENELAVDPRKEMVDLRDLLRLSFLCREERSLGGGEGRRQRHRFENALRLCKLYNGAPSFKKKYKGAPAAIILFIPIENFNLDVYKGNEEVLSCTCLTKAEA</sequence>
<evidence type="ECO:0000313" key="5">
    <source>
        <dbReference type="EnsemblPlants" id="AUR62023721-RA:cds"/>
    </source>
</evidence>
<dbReference type="Gramene" id="AUR62023721-RA">
    <property type="protein sequence ID" value="AUR62023721-RA:cds"/>
    <property type="gene ID" value="AUR62023721"/>
</dbReference>
<evidence type="ECO:0000256" key="1">
    <source>
        <dbReference type="ARBA" id="ARBA00022553"/>
    </source>
</evidence>
<dbReference type="InterPro" id="IPR008854">
    <property type="entry name" value="TPMT"/>
</dbReference>
<protein>
    <recommendedName>
        <fullName evidence="7">Thiol methyltransferase 2</fullName>
    </recommendedName>
</protein>
<keyword evidence="6" id="KW-1185">Reference proteome</keyword>
<name>A0A803M5J8_CHEQI</name>
<evidence type="ECO:0008006" key="7">
    <source>
        <dbReference type="Google" id="ProtNLM"/>
    </source>
</evidence>
<dbReference type="SUPFAM" id="SSF53335">
    <property type="entry name" value="S-adenosyl-L-methionine-dependent methyltransferases"/>
    <property type="match status" value="1"/>
</dbReference>
<dbReference type="GO" id="GO:0032259">
    <property type="term" value="P:methylation"/>
    <property type="evidence" value="ECO:0007669"/>
    <property type="project" value="UniProtKB-KW"/>
</dbReference>
<dbReference type="PANTHER" id="PTHR32183:SF11">
    <property type="entry name" value="THIOL METHYLTRANSFERASE 2-RELATED"/>
    <property type="match status" value="1"/>
</dbReference>
<accession>A0A803M5J8</accession>
<dbReference type="Gene3D" id="3.40.50.150">
    <property type="entry name" value="Vaccinia Virus protein VP39"/>
    <property type="match status" value="1"/>
</dbReference>